<dbReference type="GO" id="GO:0004016">
    <property type="term" value="F:adenylate cyclase activity"/>
    <property type="evidence" value="ECO:0007669"/>
    <property type="project" value="UniProtKB-EC"/>
</dbReference>
<dbReference type="FunFam" id="3.30.70.1230:FF:000033">
    <property type="entry name" value="Adenylate cyclase"/>
    <property type="match status" value="1"/>
</dbReference>
<dbReference type="PANTHER" id="PTHR11920">
    <property type="entry name" value="GUANYLYL CYCLASE"/>
    <property type="match status" value="1"/>
</dbReference>
<keyword evidence="10 18" id="KW-1133">Transmembrane helix</keyword>
<evidence type="ECO:0000256" key="9">
    <source>
        <dbReference type="ARBA" id="ARBA00022842"/>
    </source>
</evidence>
<dbReference type="GO" id="GO:0006171">
    <property type="term" value="P:cAMP biosynthetic process"/>
    <property type="evidence" value="ECO:0007669"/>
    <property type="project" value="UniProtKB-KW"/>
</dbReference>
<comment type="subunit">
    <text evidence="16">Homodimer. Can also exist as monomer.</text>
</comment>
<dbReference type="OrthoDB" id="315417at2"/>
<evidence type="ECO:0000256" key="18">
    <source>
        <dbReference type="SAM" id="Phobius"/>
    </source>
</evidence>
<dbReference type="PROSITE" id="PS50125">
    <property type="entry name" value="GUANYLATE_CYCLASE_2"/>
    <property type="match status" value="1"/>
</dbReference>
<comment type="subcellular location">
    <subcellularLocation>
        <location evidence="2">Membrane</location>
    </subcellularLocation>
</comment>
<comment type="similarity">
    <text evidence="17">Belongs to the adenylyl cyclase class-4/guanylyl cyclase family.</text>
</comment>
<evidence type="ECO:0000256" key="12">
    <source>
        <dbReference type="ARBA" id="ARBA00023136"/>
    </source>
</evidence>
<keyword evidence="21" id="KW-1185">Reference proteome</keyword>
<dbReference type="PANTHER" id="PTHR11920:SF335">
    <property type="entry name" value="GUANYLATE CYCLASE"/>
    <property type="match status" value="1"/>
</dbReference>
<evidence type="ECO:0000256" key="11">
    <source>
        <dbReference type="ARBA" id="ARBA00022998"/>
    </source>
</evidence>
<feature type="transmembrane region" description="Helical" evidence="18">
    <location>
        <begin position="154"/>
        <end position="180"/>
    </location>
</feature>
<reference evidence="20 21" key="1">
    <citation type="journal article" date="2018" name="Sci. Rep.">
        <title>A novel species of the marine cyanobacterium Acaryochloris with a unique pigment content and lifestyle.</title>
        <authorList>
            <person name="Partensky F."/>
            <person name="Six C."/>
            <person name="Ratin M."/>
            <person name="Garczarek L."/>
            <person name="Vaulot D."/>
            <person name="Probert I."/>
            <person name="Calteau A."/>
            <person name="Gourvil P."/>
            <person name="Marie D."/>
            <person name="Grebert T."/>
            <person name="Bouchier C."/>
            <person name="Le Panse S."/>
            <person name="Gachenot M."/>
            <person name="Rodriguez F."/>
            <person name="Garrido J.L."/>
        </authorList>
    </citation>
    <scope>NUCLEOTIDE SEQUENCE [LARGE SCALE GENOMIC DNA]</scope>
    <source>
        <strain evidence="20 21">RCC1774</strain>
    </source>
</reference>
<dbReference type="Pfam" id="PF00211">
    <property type="entry name" value="Guanylate_cyc"/>
    <property type="match status" value="1"/>
</dbReference>
<dbReference type="InterPro" id="IPR018297">
    <property type="entry name" value="A/G_cyclase_CS"/>
</dbReference>
<organism evidence="20 21">
    <name type="scientific">Acaryochloris thomasi RCC1774</name>
    <dbReference type="NCBI Taxonomy" id="1764569"/>
    <lineage>
        <taxon>Bacteria</taxon>
        <taxon>Bacillati</taxon>
        <taxon>Cyanobacteriota</taxon>
        <taxon>Cyanophyceae</taxon>
        <taxon>Acaryochloridales</taxon>
        <taxon>Acaryochloridaceae</taxon>
        <taxon>Acaryochloris</taxon>
        <taxon>Acaryochloris thomasi</taxon>
    </lineage>
</organism>
<name>A0A2W1JP38_9CYAN</name>
<comment type="caution">
    <text evidence="20">The sequence shown here is derived from an EMBL/GenBank/DDBJ whole genome shotgun (WGS) entry which is preliminary data.</text>
</comment>
<evidence type="ECO:0000256" key="7">
    <source>
        <dbReference type="ARBA" id="ARBA00022741"/>
    </source>
</evidence>
<evidence type="ECO:0000313" key="21">
    <source>
        <dbReference type="Proteomes" id="UP000248857"/>
    </source>
</evidence>
<evidence type="ECO:0000256" key="15">
    <source>
        <dbReference type="ARBA" id="ARBA00032637"/>
    </source>
</evidence>
<keyword evidence="8" id="KW-0067">ATP-binding</keyword>
<evidence type="ECO:0000256" key="3">
    <source>
        <dbReference type="ARBA" id="ARBA00012201"/>
    </source>
</evidence>
<sequence length="505" mass="56385">MKLSLGLLNSRLSRRIVSSIFFCIVATEGFLFVPAYVYREKELLQQLETLSSEVLTTVKVDVMTDVASTDLLDRAQERLKPDSVIVGGALFSPEGKPLDTFGDAPQIAAAELLGDQVIRLRARNRYDISWPQRMFQDQYVLVIRHDASHLRQAMLLFAVRTLGVVLLLSVCVTLLMIWILERLLILPIVELRDDVVLAGEKVGADQVPPFANKSLDRSDELGDVAVAFHQMFHRVRMEICDRKQAESNLRSEKEKSERLLLNILPATIADKLKEDPGAIASRCQEATILFADIVDFTSLSTQVTPAQLVKQLNAIFSTFDFLAEQYGLEKIKTIGDAYMVAGGVTMNRVDHAESVLEMALEMQRAIAQFRRPDGQPFQLRIGVNTGPVVAGVIGLHKFSYDLWGDAVNIASRMESHGVINQVHVTESTYSRVKNQYGFKSRGPVKLKGWGMMNAYLLIGRKSQRSVASSQEEQPHYDVAQVHALTTNLLAEVTQVKAHRLPSNKP</sequence>
<evidence type="ECO:0000256" key="10">
    <source>
        <dbReference type="ARBA" id="ARBA00022989"/>
    </source>
</evidence>
<dbReference type="InterPro" id="IPR001054">
    <property type="entry name" value="A/G_cyclase"/>
</dbReference>
<keyword evidence="7" id="KW-0547">Nucleotide-binding</keyword>
<protein>
    <recommendedName>
        <fullName evidence="4">Adenylate cyclase</fullName>
        <ecNumber evidence="3">4.6.1.1</ecNumber>
    </recommendedName>
    <alternativeName>
        <fullName evidence="14">ATP pyrophosphate-lyase</fullName>
    </alternativeName>
    <alternativeName>
        <fullName evidence="15">Adenylyl cyclase</fullName>
    </alternativeName>
</protein>
<feature type="domain" description="Guanylate cyclase" evidence="19">
    <location>
        <begin position="287"/>
        <end position="414"/>
    </location>
</feature>
<evidence type="ECO:0000259" key="19">
    <source>
        <dbReference type="PROSITE" id="PS50125"/>
    </source>
</evidence>
<dbReference type="EC" id="4.6.1.1" evidence="3"/>
<keyword evidence="13 17" id="KW-0456">Lyase</keyword>
<keyword evidence="6" id="KW-0479">Metal-binding</keyword>
<dbReference type="AlphaFoldDB" id="A0A2W1JP38"/>
<dbReference type="SMART" id="SM00044">
    <property type="entry name" value="CYCc"/>
    <property type="match status" value="1"/>
</dbReference>
<dbReference type="InterPro" id="IPR050401">
    <property type="entry name" value="Cyclic_nucleotide_synthase"/>
</dbReference>
<evidence type="ECO:0000256" key="1">
    <source>
        <dbReference type="ARBA" id="ARBA00001593"/>
    </source>
</evidence>
<proteinExistence type="inferred from homology"/>
<dbReference type="SUPFAM" id="SSF55073">
    <property type="entry name" value="Nucleotide cyclase"/>
    <property type="match status" value="1"/>
</dbReference>
<dbReference type="RefSeq" id="WP_110984199.1">
    <property type="nucleotide sequence ID" value="NZ_CAWNWM010000001.1"/>
</dbReference>
<comment type="catalytic activity">
    <reaction evidence="1">
        <text>ATP = 3',5'-cyclic AMP + diphosphate</text>
        <dbReference type="Rhea" id="RHEA:15389"/>
        <dbReference type="ChEBI" id="CHEBI:30616"/>
        <dbReference type="ChEBI" id="CHEBI:33019"/>
        <dbReference type="ChEBI" id="CHEBI:58165"/>
        <dbReference type="EC" id="4.6.1.1"/>
    </reaction>
</comment>
<evidence type="ECO:0000256" key="2">
    <source>
        <dbReference type="ARBA" id="ARBA00004370"/>
    </source>
</evidence>
<dbReference type="GO" id="GO:0005524">
    <property type="term" value="F:ATP binding"/>
    <property type="evidence" value="ECO:0007669"/>
    <property type="project" value="UniProtKB-KW"/>
</dbReference>
<dbReference type="EMBL" id="PQWO01000001">
    <property type="protein sequence ID" value="PZD75059.1"/>
    <property type="molecule type" value="Genomic_DNA"/>
</dbReference>
<evidence type="ECO:0000256" key="16">
    <source>
        <dbReference type="ARBA" id="ARBA00064436"/>
    </source>
</evidence>
<dbReference type="GO" id="GO:0035556">
    <property type="term" value="P:intracellular signal transduction"/>
    <property type="evidence" value="ECO:0007669"/>
    <property type="project" value="InterPro"/>
</dbReference>
<gene>
    <name evidence="20" type="primary">cya_1</name>
    <name evidence="20" type="ORF">C1752_00213</name>
</gene>
<evidence type="ECO:0000256" key="8">
    <source>
        <dbReference type="ARBA" id="ARBA00022840"/>
    </source>
</evidence>
<feature type="transmembrane region" description="Helical" evidence="18">
    <location>
        <begin position="16"/>
        <end position="38"/>
    </location>
</feature>
<keyword evidence="11" id="KW-0115">cAMP biosynthesis</keyword>
<evidence type="ECO:0000256" key="5">
    <source>
        <dbReference type="ARBA" id="ARBA00022692"/>
    </source>
</evidence>
<evidence type="ECO:0000256" key="4">
    <source>
        <dbReference type="ARBA" id="ARBA00021420"/>
    </source>
</evidence>
<accession>A0A2W1JP38</accession>
<evidence type="ECO:0000256" key="17">
    <source>
        <dbReference type="RuleBase" id="RU000405"/>
    </source>
</evidence>
<evidence type="ECO:0000313" key="20">
    <source>
        <dbReference type="EMBL" id="PZD75059.1"/>
    </source>
</evidence>
<dbReference type="Gene3D" id="3.30.70.1230">
    <property type="entry name" value="Nucleotide cyclase"/>
    <property type="match status" value="1"/>
</dbReference>
<dbReference type="PROSITE" id="PS00452">
    <property type="entry name" value="GUANYLATE_CYCLASE_1"/>
    <property type="match status" value="1"/>
</dbReference>
<dbReference type="InterPro" id="IPR029787">
    <property type="entry name" value="Nucleotide_cyclase"/>
</dbReference>
<dbReference type="Proteomes" id="UP000248857">
    <property type="component" value="Unassembled WGS sequence"/>
</dbReference>
<evidence type="ECO:0000256" key="13">
    <source>
        <dbReference type="ARBA" id="ARBA00023239"/>
    </source>
</evidence>
<evidence type="ECO:0000256" key="6">
    <source>
        <dbReference type="ARBA" id="ARBA00022723"/>
    </source>
</evidence>
<evidence type="ECO:0000256" key="14">
    <source>
        <dbReference type="ARBA" id="ARBA00032597"/>
    </source>
</evidence>
<keyword evidence="5 18" id="KW-0812">Transmembrane</keyword>
<dbReference type="GO" id="GO:0005886">
    <property type="term" value="C:plasma membrane"/>
    <property type="evidence" value="ECO:0007669"/>
    <property type="project" value="UniProtKB-ARBA"/>
</dbReference>
<keyword evidence="9" id="KW-0460">Magnesium</keyword>
<keyword evidence="12 18" id="KW-0472">Membrane</keyword>
<dbReference type="CDD" id="cd07302">
    <property type="entry name" value="CHD"/>
    <property type="match status" value="1"/>
</dbReference>
<dbReference type="Gene3D" id="6.10.340.10">
    <property type="match status" value="1"/>
</dbReference>
<dbReference type="GO" id="GO:0046872">
    <property type="term" value="F:metal ion binding"/>
    <property type="evidence" value="ECO:0007669"/>
    <property type="project" value="UniProtKB-KW"/>
</dbReference>